<proteinExistence type="predicted"/>
<feature type="region of interest" description="Disordered" evidence="1">
    <location>
        <begin position="383"/>
        <end position="426"/>
    </location>
</feature>
<protein>
    <submittedName>
        <fullName evidence="2">Uncharacterized protein</fullName>
    </submittedName>
</protein>
<gene>
    <name evidence="2" type="ORF">DEAC_c08070</name>
</gene>
<dbReference type="AlphaFoldDB" id="A0A0J1FWC3"/>
<evidence type="ECO:0000313" key="3">
    <source>
        <dbReference type="Proteomes" id="UP000036356"/>
    </source>
</evidence>
<sequence length="560" mass="63791">MAFLNRTTPNSLLLTYENESTYLHIDSQGCALFGKDTPEPYFRIQEPLLLAHGIMTDSETVHLVVLKTNGELCYTLIPRSSSPQTTLISKLDVRTTKYRRLFLFPQGKMIHIFYACSHQAIRDLWRIEHHFWNGATWNSVHLGEVVHPRVPLYHVNMDRQGNLHLVTLTFQGRYSLLFTNRFNGTFHIWGSPTQALKISGEVIDMTALMTSDNVHHLFWAVKTTNGQFEVRWAQQTNALELTGEWLPSPAPIRTLSSPWKNLGSLEVNGVIWLLIQSEEEILLFNDGAGWRLVSTHTPFYQPLQWVHKSKRNFHQTLWLESQVERRTPVYYRELGLVLSTSPQLATFQSLSTKTSPSVPPPPVPAYYPEVSSATYYPISPVSTSENPLNLNDPPKEADPSSEVIQDIPESPTPSQEEDPPQSQPQQENLQLEHLITTVTHLEQENSNLSHTLQAIMSKFDQILNALSETTISKNDVNFSEDLKEAPAATPEVPVEELEPFKEAMSNLEKETQGLSQILHKMLTKQEENESSLENLGMQICQLQEKTESKNKGGFWNKWIT</sequence>
<dbReference type="STRING" id="476652.DEAC_c08070"/>
<dbReference type="EMBL" id="LDZY01000002">
    <property type="protein sequence ID" value="KLU67592.1"/>
    <property type="molecule type" value="Genomic_DNA"/>
</dbReference>
<comment type="caution">
    <text evidence="2">The sequence shown here is derived from an EMBL/GenBank/DDBJ whole genome shotgun (WGS) entry which is preliminary data.</text>
</comment>
<dbReference type="RefSeq" id="WP_047808711.1">
    <property type="nucleotide sequence ID" value="NZ_LDZY01000002.1"/>
</dbReference>
<accession>A0A0J1FWC3</accession>
<dbReference type="Proteomes" id="UP000036356">
    <property type="component" value="Unassembled WGS sequence"/>
</dbReference>
<evidence type="ECO:0000256" key="1">
    <source>
        <dbReference type="SAM" id="MobiDB-lite"/>
    </source>
</evidence>
<reference evidence="2 3" key="1">
    <citation type="submission" date="2015-06" db="EMBL/GenBank/DDBJ databases">
        <title>Draft genome of the moderately acidophilic sulfate reducer Candidatus Desulfosporosinus acididurans strain M1.</title>
        <authorList>
            <person name="Poehlein A."/>
            <person name="Petzsch P."/>
            <person name="Johnson B.D."/>
            <person name="Schloemann M."/>
            <person name="Daniel R."/>
            <person name="Muehling M."/>
        </authorList>
    </citation>
    <scope>NUCLEOTIDE SEQUENCE [LARGE SCALE GENOMIC DNA]</scope>
    <source>
        <strain evidence="2 3">M1</strain>
    </source>
</reference>
<evidence type="ECO:0000313" key="2">
    <source>
        <dbReference type="EMBL" id="KLU67592.1"/>
    </source>
</evidence>
<dbReference type="SUPFAM" id="SSF89372">
    <property type="entry name" value="Fucose-specific lectin"/>
    <property type="match status" value="1"/>
</dbReference>
<keyword evidence="3" id="KW-1185">Reference proteome</keyword>
<name>A0A0J1FWC3_9FIRM</name>
<dbReference type="PATRIC" id="fig|476652.3.peg.826"/>
<organism evidence="2 3">
    <name type="scientific">Desulfosporosinus acididurans</name>
    <dbReference type="NCBI Taxonomy" id="476652"/>
    <lineage>
        <taxon>Bacteria</taxon>
        <taxon>Bacillati</taxon>
        <taxon>Bacillota</taxon>
        <taxon>Clostridia</taxon>
        <taxon>Eubacteriales</taxon>
        <taxon>Desulfitobacteriaceae</taxon>
        <taxon>Desulfosporosinus</taxon>
    </lineage>
</organism>